<reference evidence="1" key="1">
    <citation type="submission" date="2022-10" db="EMBL/GenBank/DDBJ databases">
        <authorList>
            <person name="Chen Y."/>
            <person name="Dougan E. K."/>
            <person name="Chan C."/>
            <person name="Rhodes N."/>
            <person name="Thang M."/>
        </authorList>
    </citation>
    <scope>NUCLEOTIDE SEQUENCE</scope>
</reference>
<evidence type="ECO:0000313" key="1">
    <source>
        <dbReference type="EMBL" id="CAI4000297.1"/>
    </source>
</evidence>
<gene>
    <name evidence="1" type="ORF">C1SCF055_LOCUS26424</name>
</gene>
<dbReference type="EMBL" id="CAMXCT030002768">
    <property type="protein sequence ID" value="CAL4787609.1"/>
    <property type="molecule type" value="Genomic_DNA"/>
</dbReference>
<keyword evidence="3" id="KW-1185">Reference proteome</keyword>
<sequence length="644" mass="72332">MWATQHRPNRLSMSQSAVQLRSLPRLHSCEQQGSERVGKAEEYMYLQVKRSHWPTLSPDCRLWTLRDFALQHSNWDSFTDKGKLRVIYELGALLCESGDKLKEDAMLKARNDLQLAVTEARQLPRVVRSDKLRATAVAGLCEGLNLPSAARRLKEALGAAKREEYDTANLFNLAKKFHFKGYIRKIEDRSITVTQLRRVLKYCSEVCHHWYELPKDEVANPSAGGPPLSMEVLNLYHIDSWLIWPATEAYRSSFIELIAEQAQPANWCVSHCWSQPHTSLVECISQHVQTRSLHRSSNFWIWAYAHRSGFCDALSLAEGRLLLVLQDVQDGAAVQSTPFDRLWCMFEVWQCLAMGRDRAMTRTPLDLAVGAPCDGGGCELMRSFLATRHALLEMQSKLAANVMTYNLTETEEVFKSRLSDLRFSSLVLVSLVLAYLEFYVELTWRSWHSDPICCSGTVFVVASFVTQSCFPSCVTSTSMAILAAGSATLQDNQAVVSHAGPAATAYTRPEDRVITGQVPVHESRQPATTQPVGSCRLWRIERRLPLQVPRTLRAPLRHPPLNSNAGKGKGRGFEIQTWGSSQITADDELRQAMDCRSPGSGSAEKALREKDFPVSVIAASLQQRLEVAEMSWDEDCGDGYGLQH</sequence>
<evidence type="ECO:0000313" key="3">
    <source>
        <dbReference type="Proteomes" id="UP001152797"/>
    </source>
</evidence>
<protein>
    <submittedName>
        <fullName evidence="2">Ankyrin repeat domain-containing protein 50</fullName>
    </submittedName>
</protein>
<accession>A0A9P1G7P5</accession>
<dbReference type="AlphaFoldDB" id="A0A9P1G7P5"/>
<name>A0A9P1G7P5_9DINO</name>
<dbReference type="Proteomes" id="UP001152797">
    <property type="component" value="Unassembled WGS sequence"/>
</dbReference>
<organism evidence="1">
    <name type="scientific">Cladocopium goreaui</name>
    <dbReference type="NCBI Taxonomy" id="2562237"/>
    <lineage>
        <taxon>Eukaryota</taxon>
        <taxon>Sar</taxon>
        <taxon>Alveolata</taxon>
        <taxon>Dinophyceae</taxon>
        <taxon>Suessiales</taxon>
        <taxon>Symbiodiniaceae</taxon>
        <taxon>Cladocopium</taxon>
    </lineage>
</organism>
<comment type="caution">
    <text evidence="1">The sequence shown here is derived from an EMBL/GenBank/DDBJ whole genome shotgun (WGS) entry which is preliminary data.</text>
</comment>
<dbReference type="OrthoDB" id="194358at2759"/>
<dbReference type="EMBL" id="CAMXCT020002768">
    <property type="protein sequence ID" value="CAL1153672.1"/>
    <property type="molecule type" value="Genomic_DNA"/>
</dbReference>
<proteinExistence type="predicted"/>
<evidence type="ECO:0000313" key="2">
    <source>
        <dbReference type="EMBL" id="CAL4787609.1"/>
    </source>
</evidence>
<dbReference type="EMBL" id="CAMXCT010002768">
    <property type="protein sequence ID" value="CAI4000297.1"/>
    <property type="molecule type" value="Genomic_DNA"/>
</dbReference>
<reference evidence="2 3" key="2">
    <citation type="submission" date="2024-05" db="EMBL/GenBank/DDBJ databases">
        <authorList>
            <person name="Chen Y."/>
            <person name="Shah S."/>
            <person name="Dougan E. K."/>
            <person name="Thang M."/>
            <person name="Chan C."/>
        </authorList>
    </citation>
    <scope>NUCLEOTIDE SEQUENCE [LARGE SCALE GENOMIC DNA]</scope>
</reference>